<dbReference type="OrthoDB" id="9812272at2"/>
<organism evidence="9 10">
    <name type="scientific">Desulfarculus baarsii (strain ATCC 33931 / DSM 2075 / LMG 7858 / VKM B-1802 / 2st14)</name>
    <dbReference type="NCBI Taxonomy" id="644282"/>
    <lineage>
        <taxon>Bacteria</taxon>
        <taxon>Pseudomonadati</taxon>
        <taxon>Thermodesulfobacteriota</taxon>
        <taxon>Desulfarculia</taxon>
        <taxon>Desulfarculales</taxon>
        <taxon>Desulfarculaceae</taxon>
        <taxon>Desulfarculus</taxon>
    </lineage>
</organism>
<dbReference type="FunFam" id="3.40.50.11060:FF:000001">
    <property type="entry name" value="GTPase HflX"/>
    <property type="match status" value="1"/>
</dbReference>
<evidence type="ECO:0000256" key="2">
    <source>
        <dbReference type="ARBA" id="ARBA00022723"/>
    </source>
</evidence>
<keyword evidence="2" id="KW-0479">Metal-binding</keyword>
<gene>
    <name evidence="6" type="primary">hflX</name>
    <name evidence="9" type="ordered locus">Deba_1726</name>
</gene>
<dbReference type="KEGG" id="dbr:Deba_1726"/>
<accession>E1QHQ0</accession>
<dbReference type="InterPro" id="IPR030394">
    <property type="entry name" value="G_HFLX_dom"/>
</dbReference>
<dbReference type="InterPro" id="IPR006073">
    <property type="entry name" value="GTP-bd"/>
</dbReference>
<comment type="function">
    <text evidence="6">GTPase that associates with the 50S ribosomal subunit and may have a role during protein synthesis or ribosome biogenesis.</text>
</comment>
<evidence type="ECO:0000259" key="8">
    <source>
        <dbReference type="PROSITE" id="PS51705"/>
    </source>
</evidence>
<dbReference type="AlphaFoldDB" id="E1QHQ0"/>
<evidence type="ECO:0000256" key="4">
    <source>
        <dbReference type="ARBA" id="ARBA00022842"/>
    </source>
</evidence>
<dbReference type="PANTHER" id="PTHR10229">
    <property type="entry name" value="GTP-BINDING PROTEIN HFLX"/>
    <property type="match status" value="1"/>
</dbReference>
<evidence type="ECO:0000256" key="1">
    <source>
        <dbReference type="ARBA" id="ARBA00022490"/>
    </source>
</evidence>
<comment type="subunit">
    <text evidence="6">Monomer. Associates with the 50S ribosomal subunit.</text>
</comment>
<dbReference type="Gene3D" id="6.10.250.2860">
    <property type="match status" value="1"/>
</dbReference>
<dbReference type="SUPFAM" id="SSF52540">
    <property type="entry name" value="P-loop containing nucleoside triphosphate hydrolases"/>
    <property type="match status" value="1"/>
</dbReference>
<dbReference type="Pfam" id="PF01926">
    <property type="entry name" value="MMR_HSR1"/>
    <property type="match status" value="1"/>
</dbReference>
<evidence type="ECO:0000256" key="5">
    <source>
        <dbReference type="ARBA" id="ARBA00023134"/>
    </source>
</evidence>
<keyword evidence="1 6" id="KW-0963">Cytoplasm</keyword>
<keyword evidence="5 6" id="KW-0342">GTP-binding</keyword>
<dbReference type="PANTHER" id="PTHR10229:SF0">
    <property type="entry name" value="GTP-BINDING PROTEIN 6-RELATED"/>
    <property type="match status" value="1"/>
</dbReference>
<dbReference type="Pfam" id="PF13167">
    <property type="entry name" value="GTP-bdg_N"/>
    <property type="match status" value="1"/>
</dbReference>
<comment type="subcellular location">
    <subcellularLocation>
        <location evidence="6">Cytoplasm</location>
    </subcellularLocation>
    <text evidence="6">May associate with membranes.</text>
</comment>
<reference evidence="9 10" key="1">
    <citation type="journal article" date="2010" name="Stand. Genomic Sci.">
        <title>Complete genome sequence of Desulfarculus baarsii type strain (2st14).</title>
        <authorList>
            <person name="Sun H."/>
            <person name="Spring S."/>
            <person name="Lapidus A."/>
            <person name="Davenport K."/>
            <person name="Del Rio T.G."/>
            <person name="Tice H."/>
            <person name="Nolan M."/>
            <person name="Copeland A."/>
            <person name="Cheng J.F."/>
            <person name="Lucas S."/>
            <person name="Tapia R."/>
            <person name="Goodwin L."/>
            <person name="Pitluck S."/>
            <person name="Ivanova N."/>
            <person name="Pagani I."/>
            <person name="Mavromatis K."/>
            <person name="Ovchinnikova G."/>
            <person name="Pati A."/>
            <person name="Chen A."/>
            <person name="Palaniappan K."/>
            <person name="Hauser L."/>
            <person name="Chang Y.J."/>
            <person name="Jeffries C.D."/>
            <person name="Detter J.C."/>
            <person name="Han C."/>
            <person name="Rohde M."/>
            <person name="Brambilla E."/>
            <person name="Goker M."/>
            <person name="Woyke T."/>
            <person name="Bristow J."/>
            <person name="Eisen J.A."/>
            <person name="Markowitz V."/>
            <person name="Hugenholtz P."/>
            <person name="Kyrpides N.C."/>
            <person name="Klenk H.P."/>
            <person name="Land M."/>
        </authorList>
    </citation>
    <scope>NUCLEOTIDE SEQUENCE [LARGE SCALE GENOMIC DNA]</scope>
    <source>
        <strain evidence="10">ATCC 33931 / DSM 2075 / LMG 7858 / VKM B-1802 / 2st14</strain>
    </source>
</reference>
<dbReference type="Gene3D" id="3.40.50.300">
    <property type="entry name" value="P-loop containing nucleotide triphosphate hydrolases"/>
    <property type="match status" value="1"/>
</dbReference>
<dbReference type="InterPro" id="IPR042108">
    <property type="entry name" value="GTPase_HflX_N_sf"/>
</dbReference>
<dbReference type="GO" id="GO:0005525">
    <property type="term" value="F:GTP binding"/>
    <property type="evidence" value="ECO:0007669"/>
    <property type="project" value="UniProtKB-UniRule"/>
</dbReference>
<evidence type="ECO:0000256" key="6">
    <source>
        <dbReference type="HAMAP-Rule" id="MF_00900"/>
    </source>
</evidence>
<keyword evidence="10" id="KW-1185">Reference proteome</keyword>
<dbReference type="RefSeq" id="WP_013258545.1">
    <property type="nucleotide sequence ID" value="NC_014365.1"/>
</dbReference>
<dbReference type="GO" id="GO:0003924">
    <property type="term" value="F:GTPase activity"/>
    <property type="evidence" value="ECO:0007669"/>
    <property type="project" value="UniProtKB-UniRule"/>
</dbReference>
<name>E1QHQ0_DESB2</name>
<dbReference type="InterPro" id="IPR032305">
    <property type="entry name" value="GTP-bd_M"/>
</dbReference>
<dbReference type="EMBL" id="CP002085">
    <property type="protein sequence ID" value="ADK85093.1"/>
    <property type="molecule type" value="Genomic_DNA"/>
</dbReference>
<comment type="similarity">
    <text evidence="6">Belongs to the TRAFAC class OBG-HflX-like GTPase superfamily. HflX GTPase family.</text>
</comment>
<keyword evidence="4" id="KW-0460">Magnesium</keyword>
<dbReference type="PROSITE" id="PS51705">
    <property type="entry name" value="G_HFLX"/>
    <property type="match status" value="1"/>
</dbReference>
<dbReference type="CDD" id="cd01878">
    <property type="entry name" value="HflX"/>
    <property type="match status" value="1"/>
</dbReference>
<dbReference type="eggNOG" id="COG2262">
    <property type="taxonomic scope" value="Bacteria"/>
</dbReference>
<dbReference type="GO" id="GO:0005737">
    <property type="term" value="C:cytoplasm"/>
    <property type="evidence" value="ECO:0007669"/>
    <property type="project" value="UniProtKB-SubCell"/>
</dbReference>
<evidence type="ECO:0000313" key="10">
    <source>
        <dbReference type="Proteomes" id="UP000009047"/>
    </source>
</evidence>
<keyword evidence="3 6" id="KW-0547">Nucleotide-binding</keyword>
<evidence type="ECO:0000256" key="7">
    <source>
        <dbReference type="SAM" id="Coils"/>
    </source>
</evidence>
<dbReference type="STRING" id="644282.Deba_1726"/>
<proteinExistence type="inferred from homology"/>
<protein>
    <recommendedName>
        <fullName evidence="6">GTPase HflX</fullName>
    </recommendedName>
    <alternativeName>
        <fullName evidence="6">GTP-binding protein HflX</fullName>
    </alternativeName>
</protein>
<dbReference type="InterPro" id="IPR005225">
    <property type="entry name" value="Small_GTP-bd"/>
</dbReference>
<dbReference type="Pfam" id="PF16360">
    <property type="entry name" value="GTP-bdg_M"/>
    <property type="match status" value="1"/>
</dbReference>
<dbReference type="NCBIfam" id="TIGR00231">
    <property type="entry name" value="small_GTP"/>
    <property type="match status" value="1"/>
</dbReference>
<dbReference type="InterPro" id="IPR025121">
    <property type="entry name" value="GTPase_HflX_N"/>
</dbReference>
<evidence type="ECO:0000313" key="9">
    <source>
        <dbReference type="EMBL" id="ADK85093.1"/>
    </source>
</evidence>
<sequence length="547" mass="60052">MPKLIGSTQGLKPSQINRLNNLYRRRLPPAEVLLPEQARALAALSHEIGRQIGLVVDRKGEVRQVAVGGPDSLPHIDASRMRHGRARLAGVALVHTALGPSGLSQADQTALPQRRWDYLAVLNVDDQGLPGLVRVAHLLPQPEDGQDVRLLRPFMAGQTPHDMAALVQSLEDEFARLAPPLDVRAQAAAILVSVTTGSRQLAEEHMDELAELARSAGLEVRGRVVQRRQRLDPRTLMGPGRLAEVLLLALRQGASVVVFDQDLSPGQAHNLALLTDSDIKVIDRTQLILDIFAQRAATREGKLQVEMAQLRYLMPRLTSRDDGLSRLTGGIGGRGPGETRLEIDRRRVRERLHRLEKDLQEVGKQRQRRRDQRKRGGAPVLSIVGYTNAGKSTLLNTLTGSSVLSEDRLFATLDPTTRRLRFPQEREVIVTDTVGFIRDLPKELRQAFAATLEELAQADLLLHVADASNPMVEEQIAAVERTLDELDLTQAPTILVLNKIDKADPEAVTALVNRHQGWPVSALDPPSLRPLLAAIEGMAFGQNAGAV</sequence>
<dbReference type="Proteomes" id="UP000009047">
    <property type="component" value="Chromosome"/>
</dbReference>
<dbReference type="NCBIfam" id="TIGR03156">
    <property type="entry name" value="GTP_HflX"/>
    <property type="match status" value="1"/>
</dbReference>
<dbReference type="Gene3D" id="3.40.50.11060">
    <property type="entry name" value="GTPase HflX, N-terminal domain"/>
    <property type="match status" value="1"/>
</dbReference>
<dbReference type="GO" id="GO:0043022">
    <property type="term" value="F:ribosome binding"/>
    <property type="evidence" value="ECO:0007669"/>
    <property type="project" value="TreeGrafter"/>
</dbReference>
<keyword evidence="7" id="KW-0175">Coiled coil</keyword>
<dbReference type="HAMAP" id="MF_00900">
    <property type="entry name" value="GTPase_HflX"/>
    <property type="match status" value="1"/>
</dbReference>
<feature type="domain" description="Hflx-type G" evidence="8">
    <location>
        <begin position="379"/>
        <end position="543"/>
    </location>
</feature>
<dbReference type="InterPro" id="IPR016496">
    <property type="entry name" value="GTPase_HflX"/>
</dbReference>
<evidence type="ECO:0000256" key="3">
    <source>
        <dbReference type="ARBA" id="ARBA00022741"/>
    </source>
</evidence>
<dbReference type="InterPro" id="IPR027417">
    <property type="entry name" value="P-loop_NTPase"/>
</dbReference>
<dbReference type="GO" id="GO:0046872">
    <property type="term" value="F:metal ion binding"/>
    <property type="evidence" value="ECO:0007669"/>
    <property type="project" value="UniProtKB-KW"/>
</dbReference>
<dbReference type="PRINTS" id="PR00326">
    <property type="entry name" value="GTP1OBG"/>
</dbReference>
<feature type="coiled-coil region" evidence="7">
    <location>
        <begin position="338"/>
        <end position="372"/>
    </location>
</feature>
<dbReference type="HOGENOM" id="CLU_019597_7_1_7"/>